<dbReference type="SMART" id="SM00829">
    <property type="entry name" value="PKS_ER"/>
    <property type="match status" value="1"/>
</dbReference>
<evidence type="ECO:0000256" key="3">
    <source>
        <dbReference type="ARBA" id="ARBA00022490"/>
    </source>
</evidence>
<dbReference type="SUPFAM" id="SSF51735">
    <property type="entry name" value="NAD(P)-binding Rossmann-fold domains"/>
    <property type="match status" value="1"/>
</dbReference>
<accession>A0ABW2XQD2</accession>
<reference evidence="8" key="1">
    <citation type="journal article" date="2019" name="Int. J. Syst. Evol. Microbiol.">
        <title>The Global Catalogue of Microorganisms (GCM) 10K type strain sequencing project: providing services to taxonomists for standard genome sequencing and annotation.</title>
        <authorList>
            <consortium name="The Broad Institute Genomics Platform"/>
            <consortium name="The Broad Institute Genome Sequencing Center for Infectious Disease"/>
            <person name="Wu L."/>
            <person name="Ma J."/>
        </authorList>
    </citation>
    <scope>NUCLEOTIDE SEQUENCE [LARGE SCALE GENOMIC DNA]</scope>
    <source>
        <strain evidence="8">JCM 9371</strain>
    </source>
</reference>
<keyword evidence="8" id="KW-1185">Reference proteome</keyword>
<keyword evidence="3" id="KW-0963">Cytoplasm</keyword>
<evidence type="ECO:0000256" key="2">
    <source>
        <dbReference type="ARBA" id="ARBA00011881"/>
    </source>
</evidence>
<keyword evidence="5" id="KW-0694">RNA-binding</keyword>
<dbReference type="EC" id="1.-.-.-" evidence="7"/>
<protein>
    <submittedName>
        <fullName evidence="7">NADP-dependent oxidoreductase</fullName>
        <ecNumber evidence="7">1.-.-.-</ecNumber>
    </submittedName>
</protein>
<keyword evidence="4" id="KW-0521">NADP</keyword>
<dbReference type="Pfam" id="PF13602">
    <property type="entry name" value="ADH_zinc_N_2"/>
    <property type="match status" value="1"/>
</dbReference>
<dbReference type="PROSITE" id="PS01162">
    <property type="entry name" value="QOR_ZETA_CRYSTAL"/>
    <property type="match status" value="1"/>
</dbReference>
<dbReference type="InterPro" id="IPR002364">
    <property type="entry name" value="Quin_OxRdtase/zeta-crystal_CS"/>
</dbReference>
<evidence type="ECO:0000256" key="4">
    <source>
        <dbReference type="ARBA" id="ARBA00022857"/>
    </source>
</evidence>
<name>A0ABW2XQD2_9ACTN</name>
<dbReference type="EMBL" id="JBHTGP010000015">
    <property type="protein sequence ID" value="MFD0688716.1"/>
    <property type="molecule type" value="Genomic_DNA"/>
</dbReference>
<dbReference type="PANTHER" id="PTHR44154">
    <property type="entry name" value="QUINONE OXIDOREDUCTASE"/>
    <property type="match status" value="1"/>
</dbReference>
<dbReference type="Gene3D" id="3.40.50.720">
    <property type="entry name" value="NAD(P)-binding Rossmann-like Domain"/>
    <property type="match status" value="1"/>
</dbReference>
<dbReference type="Proteomes" id="UP001597063">
    <property type="component" value="Unassembled WGS sequence"/>
</dbReference>
<dbReference type="InterPro" id="IPR051603">
    <property type="entry name" value="Zinc-ADH_QOR/CCCR"/>
</dbReference>
<dbReference type="InterPro" id="IPR020843">
    <property type="entry name" value="ER"/>
</dbReference>
<sequence length="307" mass="32179">MRAISQRAFGGPEVLEFVELPKPRPRRGEVLVRVEGASVNPVDTYLRSGRVQFFGPPPFTLGFDLSGVVEEAGPGVTRFGPGDAVFGMPRSPAATHAEYTLAPEADITAKPEALDHVAAAAMPAAALTAWQALVRTADVAPGQRVLVHGAAGGVGHFAVQVAKARGAHVLATARADRHEFLAGLGVDEPIDYRTQDFAEVARDIDVVVDPVGGDYGVRSLATLRGNGILVAISPDQRVTAEKARRHGARFAALGVTASSADMAALAGLAADGRLRAHVERCLPLEQAAKGHEFLEAGRMKGKVVLTP</sequence>
<comment type="caution">
    <text evidence="7">The sequence shown here is derived from an EMBL/GenBank/DDBJ whole genome shotgun (WGS) entry which is preliminary data.</text>
</comment>
<evidence type="ECO:0000313" key="7">
    <source>
        <dbReference type="EMBL" id="MFD0688716.1"/>
    </source>
</evidence>
<evidence type="ECO:0000256" key="5">
    <source>
        <dbReference type="ARBA" id="ARBA00022884"/>
    </source>
</evidence>
<organism evidence="7 8">
    <name type="scientific">Actinomadura fibrosa</name>
    <dbReference type="NCBI Taxonomy" id="111802"/>
    <lineage>
        <taxon>Bacteria</taxon>
        <taxon>Bacillati</taxon>
        <taxon>Actinomycetota</taxon>
        <taxon>Actinomycetes</taxon>
        <taxon>Streptosporangiales</taxon>
        <taxon>Thermomonosporaceae</taxon>
        <taxon>Actinomadura</taxon>
    </lineage>
</organism>
<dbReference type="InterPro" id="IPR011032">
    <property type="entry name" value="GroES-like_sf"/>
</dbReference>
<dbReference type="CDD" id="cd05289">
    <property type="entry name" value="MDR_like_2"/>
    <property type="match status" value="1"/>
</dbReference>
<feature type="domain" description="Enoyl reductase (ER)" evidence="6">
    <location>
        <begin position="10"/>
        <end position="305"/>
    </location>
</feature>
<comment type="subunit">
    <text evidence="2">Homotetramer.</text>
</comment>
<dbReference type="RefSeq" id="WP_131755091.1">
    <property type="nucleotide sequence ID" value="NZ_CAACUY010000003.1"/>
</dbReference>
<evidence type="ECO:0000259" key="6">
    <source>
        <dbReference type="SMART" id="SM00829"/>
    </source>
</evidence>
<dbReference type="SUPFAM" id="SSF50129">
    <property type="entry name" value="GroES-like"/>
    <property type="match status" value="1"/>
</dbReference>
<dbReference type="InterPro" id="IPR036291">
    <property type="entry name" value="NAD(P)-bd_dom_sf"/>
</dbReference>
<comment type="subcellular location">
    <subcellularLocation>
        <location evidence="1">Cytoplasm</location>
    </subcellularLocation>
</comment>
<dbReference type="InterPro" id="IPR013154">
    <property type="entry name" value="ADH-like_N"/>
</dbReference>
<gene>
    <name evidence="7" type="ORF">ACFQZM_29775</name>
</gene>
<dbReference type="GO" id="GO:0016491">
    <property type="term" value="F:oxidoreductase activity"/>
    <property type="evidence" value="ECO:0007669"/>
    <property type="project" value="UniProtKB-KW"/>
</dbReference>
<evidence type="ECO:0000256" key="1">
    <source>
        <dbReference type="ARBA" id="ARBA00004496"/>
    </source>
</evidence>
<dbReference type="PANTHER" id="PTHR44154:SF1">
    <property type="entry name" value="QUINONE OXIDOREDUCTASE"/>
    <property type="match status" value="1"/>
</dbReference>
<proteinExistence type="predicted"/>
<dbReference type="Pfam" id="PF08240">
    <property type="entry name" value="ADH_N"/>
    <property type="match status" value="1"/>
</dbReference>
<dbReference type="Gene3D" id="3.90.180.10">
    <property type="entry name" value="Medium-chain alcohol dehydrogenases, catalytic domain"/>
    <property type="match status" value="1"/>
</dbReference>
<evidence type="ECO:0000313" key="8">
    <source>
        <dbReference type="Proteomes" id="UP001597063"/>
    </source>
</evidence>
<keyword evidence="7" id="KW-0560">Oxidoreductase</keyword>